<dbReference type="PROSITE" id="PS50943">
    <property type="entry name" value="HTH_CROC1"/>
    <property type="match status" value="1"/>
</dbReference>
<protein>
    <recommendedName>
        <fullName evidence="1">HTH cro/C1-type domain-containing protein</fullName>
    </recommendedName>
</protein>
<accession>A0A495JH28</accession>
<evidence type="ECO:0000313" key="3">
    <source>
        <dbReference type="Proteomes" id="UP000277671"/>
    </source>
</evidence>
<sequence>MTQTVLAGLAGVTQPYISQVEAGRKTIERSGCR</sequence>
<dbReference type="CDD" id="cd00093">
    <property type="entry name" value="HTH_XRE"/>
    <property type="match status" value="1"/>
</dbReference>
<comment type="caution">
    <text evidence="2">The sequence shown here is derived from an EMBL/GenBank/DDBJ whole genome shotgun (WGS) entry which is preliminary data.</text>
</comment>
<dbReference type="InterPro" id="IPR001387">
    <property type="entry name" value="Cro/C1-type_HTH"/>
</dbReference>
<proteinExistence type="predicted"/>
<dbReference type="AlphaFoldDB" id="A0A495JH28"/>
<keyword evidence="3" id="KW-1185">Reference proteome</keyword>
<dbReference type="GO" id="GO:0003677">
    <property type="term" value="F:DNA binding"/>
    <property type="evidence" value="ECO:0007669"/>
    <property type="project" value="InterPro"/>
</dbReference>
<dbReference type="InterPro" id="IPR010982">
    <property type="entry name" value="Lambda_DNA-bd_dom_sf"/>
</dbReference>
<dbReference type="Proteomes" id="UP000277671">
    <property type="component" value="Unassembled WGS sequence"/>
</dbReference>
<organism evidence="2 3">
    <name type="scientific">Micromonospora pisi</name>
    <dbReference type="NCBI Taxonomy" id="589240"/>
    <lineage>
        <taxon>Bacteria</taxon>
        <taxon>Bacillati</taxon>
        <taxon>Actinomycetota</taxon>
        <taxon>Actinomycetes</taxon>
        <taxon>Micromonosporales</taxon>
        <taxon>Micromonosporaceae</taxon>
        <taxon>Micromonospora</taxon>
    </lineage>
</organism>
<dbReference type="EMBL" id="RBKT01000001">
    <property type="protein sequence ID" value="RKR87349.1"/>
    <property type="molecule type" value="Genomic_DNA"/>
</dbReference>
<evidence type="ECO:0000313" key="2">
    <source>
        <dbReference type="EMBL" id="RKR87349.1"/>
    </source>
</evidence>
<dbReference type="Gene3D" id="1.10.260.40">
    <property type="entry name" value="lambda repressor-like DNA-binding domains"/>
    <property type="match status" value="1"/>
</dbReference>
<dbReference type="Pfam" id="PF01381">
    <property type="entry name" value="HTH_3"/>
    <property type="match status" value="1"/>
</dbReference>
<gene>
    <name evidence="2" type="ORF">BDK92_1624</name>
</gene>
<dbReference type="SUPFAM" id="SSF47413">
    <property type="entry name" value="lambda repressor-like DNA-binding domains"/>
    <property type="match status" value="1"/>
</dbReference>
<name>A0A495JH28_9ACTN</name>
<reference evidence="2 3" key="1">
    <citation type="submission" date="2018-10" db="EMBL/GenBank/DDBJ databases">
        <title>Sequencing the genomes of 1000 actinobacteria strains.</title>
        <authorList>
            <person name="Klenk H.-P."/>
        </authorList>
    </citation>
    <scope>NUCLEOTIDE SEQUENCE [LARGE SCALE GENOMIC DNA]</scope>
    <source>
        <strain evidence="2 3">DSM 45175</strain>
    </source>
</reference>
<evidence type="ECO:0000259" key="1">
    <source>
        <dbReference type="PROSITE" id="PS50943"/>
    </source>
</evidence>
<feature type="domain" description="HTH cro/C1-type" evidence="1">
    <location>
        <begin position="1"/>
        <end position="27"/>
    </location>
</feature>